<protein>
    <submittedName>
        <fullName evidence="1">Uncharacterized protein</fullName>
    </submittedName>
</protein>
<evidence type="ECO:0000313" key="1">
    <source>
        <dbReference type="EMBL" id="KOS05209.1"/>
    </source>
</evidence>
<keyword evidence="2" id="KW-1185">Reference proteome</keyword>
<gene>
    <name evidence="1" type="ORF">AM493_03525</name>
</gene>
<dbReference type="OrthoDB" id="1202966at2"/>
<evidence type="ECO:0000313" key="2">
    <source>
        <dbReference type="Proteomes" id="UP000037755"/>
    </source>
</evidence>
<name>A0A0M9VHE1_9FLAO</name>
<reference evidence="1 2" key="1">
    <citation type="submission" date="2015-08" db="EMBL/GenBank/DDBJ databases">
        <title>Whole genome sequence of Flavobacterium akiainvivens IK-1T, from decaying Wikstroemia oahuensis, an endemic Hawaiian shrub.</title>
        <authorList>
            <person name="Wan X."/>
            <person name="Hou S."/>
            <person name="Saito J."/>
            <person name="Donachie S."/>
        </authorList>
    </citation>
    <scope>NUCLEOTIDE SEQUENCE [LARGE SCALE GENOMIC DNA]</scope>
    <source>
        <strain evidence="1 2">IK-1</strain>
    </source>
</reference>
<comment type="caution">
    <text evidence="1">The sequence shown here is derived from an EMBL/GenBank/DDBJ whole genome shotgun (WGS) entry which is preliminary data.</text>
</comment>
<dbReference type="EMBL" id="LIYD01000005">
    <property type="protein sequence ID" value="KOS05209.1"/>
    <property type="molecule type" value="Genomic_DNA"/>
</dbReference>
<proteinExistence type="predicted"/>
<organism evidence="1 2">
    <name type="scientific">Flavobacterium akiainvivens</name>
    <dbReference type="NCBI Taxonomy" id="1202724"/>
    <lineage>
        <taxon>Bacteria</taxon>
        <taxon>Pseudomonadati</taxon>
        <taxon>Bacteroidota</taxon>
        <taxon>Flavobacteriia</taxon>
        <taxon>Flavobacteriales</taxon>
        <taxon>Flavobacteriaceae</taxon>
        <taxon>Flavobacterium</taxon>
    </lineage>
</organism>
<accession>A0A0M9VHE1</accession>
<dbReference type="AlphaFoldDB" id="A0A0M9VHE1"/>
<dbReference type="Proteomes" id="UP000037755">
    <property type="component" value="Unassembled WGS sequence"/>
</dbReference>
<dbReference type="STRING" id="1202724.AM493_03525"/>
<dbReference type="RefSeq" id="WP_054406277.1">
    <property type="nucleotide sequence ID" value="NZ_FOYA01000006.1"/>
</dbReference>
<sequence>MSTLEIRKELHEMIDREDSSTLEGIYGLIKNYISHKEEWEMIEEAEEDIKAGRIFSTEEVKSMIESWTKKR</sequence>
<dbReference type="PATRIC" id="fig|1202724.3.peg.725"/>